<dbReference type="EMBL" id="QTQV01000018">
    <property type="protein sequence ID" value="RQT10646.1"/>
    <property type="molecule type" value="Genomic_DNA"/>
</dbReference>
<feature type="region of interest" description="Disordered" evidence="1">
    <location>
        <begin position="1"/>
        <end position="20"/>
    </location>
</feature>
<proteinExistence type="predicted"/>
<dbReference type="EC" id="2.3.1.9" evidence="2"/>
<organism evidence="2 3">
    <name type="scientific">Burkholderia contaminans</name>
    <dbReference type="NCBI Taxonomy" id="488447"/>
    <lineage>
        <taxon>Bacteria</taxon>
        <taxon>Pseudomonadati</taxon>
        <taxon>Pseudomonadota</taxon>
        <taxon>Betaproteobacteria</taxon>
        <taxon>Burkholderiales</taxon>
        <taxon>Burkholderiaceae</taxon>
        <taxon>Burkholderia</taxon>
        <taxon>Burkholderia cepacia complex</taxon>
    </lineage>
</organism>
<name>A0A3N8PUV2_9BURK</name>
<reference evidence="2 3" key="1">
    <citation type="submission" date="2018-08" db="EMBL/GenBank/DDBJ databases">
        <title>Comparative analysis of Burkholderia isolates from Puerto Rico.</title>
        <authorList>
            <person name="Hall C."/>
            <person name="Sahl J."/>
            <person name="Wagner D."/>
        </authorList>
    </citation>
    <scope>NUCLEOTIDE SEQUENCE [LARGE SCALE GENOMIC DNA]</scope>
    <source>
        <strain evidence="2 3">Bp9025</strain>
    </source>
</reference>
<evidence type="ECO:0000313" key="3">
    <source>
        <dbReference type="Proteomes" id="UP000277921"/>
    </source>
</evidence>
<keyword evidence="2" id="KW-0808">Transferase</keyword>
<dbReference type="Proteomes" id="UP000277921">
    <property type="component" value="Unassembled WGS sequence"/>
</dbReference>
<sequence>MARDARSPAEAGTRRRQNDELISMQELDMTDVVIVSAARTAVGKFGGSLAKIAAPEL</sequence>
<feature type="non-terminal residue" evidence="2">
    <location>
        <position position="57"/>
    </location>
</feature>
<evidence type="ECO:0000256" key="1">
    <source>
        <dbReference type="SAM" id="MobiDB-lite"/>
    </source>
</evidence>
<protein>
    <submittedName>
        <fullName evidence="2">Acetyl-CoA C-acetyltransferase</fullName>
        <ecNumber evidence="2">2.3.1.9</ecNumber>
    </submittedName>
</protein>
<evidence type="ECO:0000313" key="2">
    <source>
        <dbReference type="EMBL" id="RQT10646.1"/>
    </source>
</evidence>
<feature type="compositionally biased region" description="Basic and acidic residues" evidence="1">
    <location>
        <begin position="1"/>
        <end position="19"/>
    </location>
</feature>
<dbReference type="GO" id="GO:0003985">
    <property type="term" value="F:acetyl-CoA C-acetyltransferase activity"/>
    <property type="evidence" value="ECO:0007669"/>
    <property type="project" value="UniProtKB-EC"/>
</dbReference>
<comment type="caution">
    <text evidence="2">The sequence shown here is derived from an EMBL/GenBank/DDBJ whole genome shotgun (WGS) entry which is preliminary data.</text>
</comment>
<dbReference type="AlphaFoldDB" id="A0A3N8PUV2"/>
<accession>A0A3N8PUV2</accession>
<gene>
    <name evidence="2" type="ORF">DF051_26665</name>
</gene>
<dbReference type="InterPro" id="IPR016039">
    <property type="entry name" value="Thiolase-like"/>
</dbReference>
<keyword evidence="2" id="KW-0012">Acyltransferase</keyword>
<dbReference type="Gene3D" id="3.40.47.10">
    <property type="match status" value="1"/>
</dbReference>